<keyword evidence="12" id="KW-0472">Membrane</keyword>
<dbReference type="EC" id="2.7.13.3" evidence="3"/>
<dbReference type="InterPro" id="IPR036097">
    <property type="entry name" value="HisK_dim/P_sf"/>
</dbReference>
<dbReference type="Pfam" id="PF02518">
    <property type="entry name" value="HATPase_c"/>
    <property type="match status" value="1"/>
</dbReference>
<evidence type="ECO:0000256" key="11">
    <source>
        <dbReference type="ARBA" id="ARBA00023012"/>
    </source>
</evidence>
<dbReference type="SMART" id="SM00388">
    <property type="entry name" value="HisKA"/>
    <property type="match status" value="1"/>
</dbReference>
<dbReference type="AlphaFoldDB" id="A0A6M3ZY11"/>
<reference evidence="15 16" key="1">
    <citation type="journal article" date="2012" name="J. Bacteriol.">
        <title>Genome sequence of the pathogenic Herbaspirillum seropedicae strain Os34, isolated from rice roots.</title>
        <authorList>
            <person name="Ye W."/>
            <person name="Ye S."/>
            <person name="Liu J."/>
            <person name="Chang S."/>
            <person name="Chen M."/>
            <person name="Zhu B."/>
            <person name="Guo L."/>
            <person name="An Q."/>
        </authorList>
    </citation>
    <scope>NUCLEOTIDE SEQUENCE [LARGE SCALE GENOMIC DNA]</scope>
    <source>
        <strain evidence="15 16">Os34</strain>
    </source>
</reference>
<dbReference type="InterPro" id="IPR004358">
    <property type="entry name" value="Sig_transdc_His_kin-like_C"/>
</dbReference>
<dbReference type="Gene3D" id="3.30.565.10">
    <property type="entry name" value="Histidine kinase-like ATPase, C-terminal domain"/>
    <property type="match status" value="1"/>
</dbReference>
<feature type="domain" description="HAMP" evidence="14">
    <location>
        <begin position="159"/>
        <end position="214"/>
    </location>
</feature>
<dbReference type="SUPFAM" id="SSF55874">
    <property type="entry name" value="ATPase domain of HSP90 chaperone/DNA topoisomerase II/histidine kinase"/>
    <property type="match status" value="1"/>
</dbReference>
<evidence type="ECO:0000256" key="12">
    <source>
        <dbReference type="ARBA" id="ARBA00023136"/>
    </source>
</evidence>
<accession>A0A6M3ZY11</accession>
<feature type="domain" description="Histidine kinase" evidence="13">
    <location>
        <begin position="222"/>
        <end position="443"/>
    </location>
</feature>
<dbReference type="EMBL" id="CP008956">
    <property type="protein sequence ID" value="QJQ03396.1"/>
    <property type="molecule type" value="Genomic_DNA"/>
</dbReference>
<comment type="catalytic activity">
    <reaction evidence="1">
        <text>ATP + protein L-histidine = ADP + protein N-phospho-L-histidine.</text>
        <dbReference type="EC" id="2.7.13.3"/>
    </reaction>
</comment>
<evidence type="ECO:0000256" key="5">
    <source>
        <dbReference type="ARBA" id="ARBA00022679"/>
    </source>
</evidence>
<dbReference type="PROSITE" id="PS50109">
    <property type="entry name" value="HIS_KIN"/>
    <property type="match status" value="1"/>
</dbReference>
<dbReference type="PANTHER" id="PTHR45436">
    <property type="entry name" value="SENSOR HISTIDINE KINASE YKOH"/>
    <property type="match status" value="1"/>
</dbReference>
<dbReference type="Gene3D" id="1.10.287.130">
    <property type="match status" value="1"/>
</dbReference>
<dbReference type="SUPFAM" id="SSF47384">
    <property type="entry name" value="Homodimeric domain of signal transducing histidine kinase"/>
    <property type="match status" value="1"/>
</dbReference>
<evidence type="ECO:0000256" key="4">
    <source>
        <dbReference type="ARBA" id="ARBA00022553"/>
    </source>
</evidence>
<dbReference type="CDD" id="cd00075">
    <property type="entry name" value="HATPase"/>
    <property type="match status" value="1"/>
</dbReference>
<evidence type="ECO:0000259" key="13">
    <source>
        <dbReference type="PROSITE" id="PS50109"/>
    </source>
</evidence>
<dbReference type="Pfam" id="PF00512">
    <property type="entry name" value="HisKA"/>
    <property type="match status" value="1"/>
</dbReference>
<dbReference type="InterPro" id="IPR003594">
    <property type="entry name" value="HATPase_dom"/>
</dbReference>
<sequence>MKSIRNKLLLWLGLGLFSIIVLAGVALYFQARGEANQIFDYQMRQIAASLPRQAFSPISPGQQFPELEDEIMMQIWDSRGAVIYHSHARGAMPRQAELGFANVSGPNGMWRVYSAQIGSTVVQVAQPQSARDEIAAQMAVKTVVPLLLLFPLIGVLSWVAVSRGLAPVRKAAAEVAARDMNSLQPLSDVGMPQEIQPLTHALNDLLARLKHSTETQRAFVADAAHELRTPLTALRLQAQLAERATDDVERRAAFADLKSGLERATHLVHQLLTLARQEPDAMSFAEVDLRALLGSVVGDLSSVAEHGSIDLGLSDQGDDGRPLRVQGNADALRILFNNLVDNALRYTPAGGVVDVGFDLSTTGACTVVIQDSGPGIAESELPRVFDRFYRAQRGHDQGGSRAAFGSGLGLAIVRQIADLHRVPVSLRNTGHGLQARVEFPLLAASRQSGRD</sequence>
<keyword evidence="4" id="KW-0597">Phosphoprotein</keyword>
<keyword evidence="6" id="KW-0812">Transmembrane</keyword>
<evidence type="ECO:0000256" key="1">
    <source>
        <dbReference type="ARBA" id="ARBA00000085"/>
    </source>
</evidence>
<dbReference type="PANTHER" id="PTHR45436:SF14">
    <property type="entry name" value="SENSOR PROTEIN QSEC"/>
    <property type="match status" value="1"/>
</dbReference>
<dbReference type="GO" id="GO:0005524">
    <property type="term" value="F:ATP binding"/>
    <property type="evidence" value="ECO:0007669"/>
    <property type="project" value="UniProtKB-KW"/>
</dbReference>
<dbReference type="InterPro" id="IPR036890">
    <property type="entry name" value="HATPase_C_sf"/>
</dbReference>
<name>A0A6M3ZY11_9BURK</name>
<keyword evidence="5" id="KW-0808">Transferase</keyword>
<dbReference type="SMART" id="SM00387">
    <property type="entry name" value="HATPase_c"/>
    <property type="match status" value="1"/>
</dbReference>
<dbReference type="InterPro" id="IPR050428">
    <property type="entry name" value="TCS_sensor_his_kinase"/>
</dbReference>
<dbReference type="InterPro" id="IPR003660">
    <property type="entry name" value="HAMP_dom"/>
</dbReference>
<evidence type="ECO:0000256" key="9">
    <source>
        <dbReference type="ARBA" id="ARBA00022840"/>
    </source>
</evidence>
<dbReference type="PRINTS" id="PR00344">
    <property type="entry name" value="BCTRLSENSOR"/>
</dbReference>
<dbReference type="Proteomes" id="UP000501648">
    <property type="component" value="Chromosome"/>
</dbReference>
<keyword evidence="7" id="KW-0547">Nucleotide-binding</keyword>
<keyword evidence="11" id="KW-0902">Two-component regulatory system</keyword>
<evidence type="ECO:0000259" key="14">
    <source>
        <dbReference type="PROSITE" id="PS50885"/>
    </source>
</evidence>
<evidence type="ECO:0000256" key="7">
    <source>
        <dbReference type="ARBA" id="ARBA00022741"/>
    </source>
</evidence>
<dbReference type="InterPro" id="IPR005467">
    <property type="entry name" value="His_kinase_dom"/>
</dbReference>
<evidence type="ECO:0000256" key="2">
    <source>
        <dbReference type="ARBA" id="ARBA00004141"/>
    </source>
</evidence>
<comment type="subcellular location">
    <subcellularLocation>
        <location evidence="2">Membrane</location>
        <topology evidence="2">Multi-pass membrane protein</topology>
    </subcellularLocation>
</comment>
<dbReference type="CDD" id="cd00082">
    <property type="entry name" value="HisKA"/>
    <property type="match status" value="1"/>
</dbReference>
<dbReference type="RefSeq" id="WP_017449854.1">
    <property type="nucleotide sequence ID" value="NZ_CP008956.1"/>
</dbReference>
<keyword evidence="10" id="KW-1133">Transmembrane helix</keyword>
<evidence type="ECO:0000256" key="10">
    <source>
        <dbReference type="ARBA" id="ARBA00022989"/>
    </source>
</evidence>
<evidence type="ECO:0000256" key="3">
    <source>
        <dbReference type="ARBA" id="ARBA00012438"/>
    </source>
</evidence>
<keyword evidence="8 15" id="KW-0418">Kinase</keyword>
<evidence type="ECO:0000313" key="15">
    <source>
        <dbReference type="EMBL" id="QJQ03396.1"/>
    </source>
</evidence>
<evidence type="ECO:0000256" key="8">
    <source>
        <dbReference type="ARBA" id="ARBA00022777"/>
    </source>
</evidence>
<keyword evidence="9" id="KW-0067">ATP-binding</keyword>
<gene>
    <name evidence="15" type="ORF">C798_25120</name>
</gene>
<evidence type="ECO:0000313" key="16">
    <source>
        <dbReference type="Proteomes" id="UP000501648"/>
    </source>
</evidence>
<dbReference type="GO" id="GO:0000155">
    <property type="term" value="F:phosphorelay sensor kinase activity"/>
    <property type="evidence" value="ECO:0007669"/>
    <property type="project" value="InterPro"/>
</dbReference>
<dbReference type="PROSITE" id="PS50885">
    <property type="entry name" value="HAMP"/>
    <property type="match status" value="1"/>
</dbReference>
<dbReference type="InterPro" id="IPR003661">
    <property type="entry name" value="HisK_dim/P_dom"/>
</dbReference>
<evidence type="ECO:0000256" key="6">
    <source>
        <dbReference type="ARBA" id="ARBA00022692"/>
    </source>
</evidence>
<proteinExistence type="predicted"/>
<organism evidence="15 16">
    <name type="scientific">Herbaspirillum rubrisubalbicans Os34</name>
    <dbReference type="NCBI Taxonomy" id="1235827"/>
    <lineage>
        <taxon>Bacteria</taxon>
        <taxon>Pseudomonadati</taxon>
        <taxon>Pseudomonadota</taxon>
        <taxon>Betaproteobacteria</taxon>
        <taxon>Burkholderiales</taxon>
        <taxon>Oxalobacteraceae</taxon>
        <taxon>Herbaspirillum</taxon>
    </lineage>
</organism>
<protein>
    <recommendedName>
        <fullName evidence="3">histidine kinase</fullName>
        <ecNumber evidence="3">2.7.13.3</ecNumber>
    </recommendedName>
</protein>
<dbReference type="GO" id="GO:0005886">
    <property type="term" value="C:plasma membrane"/>
    <property type="evidence" value="ECO:0007669"/>
    <property type="project" value="TreeGrafter"/>
</dbReference>